<proteinExistence type="predicted"/>
<protein>
    <submittedName>
        <fullName evidence="1">Uncharacterized protein</fullName>
    </submittedName>
</protein>
<name>A0A0A9HUH2_ARUDO</name>
<sequence>MPMLSSLFLSALDRY</sequence>
<reference evidence="1" key="2">
    <citation type="journal article" date="2015" name="Data Brief">
        <title>Shoot transcriptome of the giant reed, Arundo donax.</title>
        <authorList>
            <person name="Barrero R.A."/>
            <person name="Guerrero F.D."/>
            <person name="Moolhuijzen P."/>
            <person name="Goolsby J.A."/>
            <person name="Tidwell J."/>
            <person name="Bellgard S.E."/>
            <person name="Bellgard M.I."/>
        </authorList>
    </citation>
    <scope>NUCLEOTIDE SEQUENCE</scope>
    <source>
        <tissue evidence="1">Shoot tissue taken approximately 20 cm above the soil surface</tissue>
    </source>
</reference>
<organism evidence="1">
    <name type="scientific">Arundo donax</name>
    <name type="common">Giant reed</name>
    <name type="synonym">Donax arundinaceus</name>
    <dbReference type="NCBI Taxonomy" id="35708"/>
    <lineage>
        <taxon>Eukaryota</taxon>
        <taxon>Viridiplantae</taxon>
        <taxon>Streptophyta</taxon>
        <taxon>Embryophyta</taxon>
        <taxon>Tracheophyta</taxon>
        <taxon>Spermatophyta</taxon>
        <taxon>Magnoliopsida</taxon>
        <taxon>Liliopsida</taxon>
        <taxon>Poales</taxon>
        <taxon>Poaceae</taxon>
        <taxon>PACMAD clade</taxon>
        <taxon>Arundinoideae</taxon>
        <taxon>Arundineae</taxon>
        <taxon>Arundo</taxon>
    </lineage>
</organism>
<accession>A0A0A9HUH2</accession>
<dbReference type="EMBL" id="GBRH01158412">
    <property type="protein sequence ID" value="JAE39484.1"/>
    <property type="molecule type" value="Transcribed_RNA"/>
</dbReference>
<reference evidence="1" key="1">
    <citation type="submission" date="2014-09" db="EMBL/GenBank/DDBJ databases">
        <authorList>
            <person name="Magalhaes I.L.F."/>
            <person name="Oliveira U."/>
            <person name="Santos F.R."/>
            <person name="Vidigal T.H.D.A."/>
            <person name="Brescovit A.D."/>
            <person name="Santos A.J."/>
        </authorList>
    </citation>
    <scope>NUCLEOTIDE SEQUENCE</scope>
    <source>
        <tissue evidence="1">Shoot tissue taken approximately 20 cm above the soil surface</tissue>
    </source>
</reference>
<evidence type="ECO:0000313" key="1">
    <source>
        <dbReference type="EMBL" id="JAE39484.1"/>
    </source>
</evidence>